<evidence type="ECO:0000313" key="2">
    <source>
        <dbReference type="Proteomes" id="UP000067683"/>
    </source>
</evidence>
<name>A0A0U2ZK46_9BACL</name>
<accession>A0A0U2ZK46</accession>
<organism evidence="1 2">
    <name type="scientific">Planococcus rifietoensis</name>
    <dbReference type="NCBI Taxonomy" id="200991"/>
    <lineage>
        <taxon>Bacteria</taxon>
        <taxon>Bacillati</taxon>
        <taxon>Bacillota</taxon>
        <taxon>Bacilli</taxon>
        <taxon>Bacillales</taxon>
        <taxon>Caryophanaceae</taxon>
        <taxon>Planococcus</taxon>
    </lineage>
</organism>
<sequence length="64" mass="7668">MDFAEYQHRLEKKYGEPIEQIMRTVYIDKDYGPATGAQELGIPRQVFMHFVHEFNLKPDKLQRL</sequence>
<protein>
    <recommendedName>
        <fullName evidence="3">HTH araC/xylS-type domain-containing protein</fullName>
    </recommendedName>
</protein>
<proteinExistence type="predicted"/>
<evidence type="ECO:0000313" key="1">
    <source>
        <dbReference type="EMBL" id="ALS76401.1"/>
    </source>
</evidence>
<dbReference type="Proteomes" id="UP000067683">
    <property type="component" value="Chromosome"/>
</dbReference>
<dbReference type="KEGG" id="prt:AUC31_14870"/>
<keyword evidence="2" id="KW-1185">Reference proteome</keyword>
<dbReference type="RefSeq" id="WP_058383103.1">
    <property type="nucleotide sequence ID" value="NZ_CP013659.2"/>
</dbReference>
<reference evidence="1" key="1">
    <citation type="submission" date="2016-01" db="EMBL/GenBank/DDBJ databases">
        <title>Complete genome of Planococcus rifietoensis type strain M8.</title>
        <authorList>
            <person name="See-Too W.S."/>
        </authorList>
    </citation>
    <scope>NUCLEOTIDE SEQUENCE [LARGE SCALE GENOMIC DNA]</scope>
    <source>
        <strain evidence="1">M8</strain>
    </source>
</reference>
<dbReference type="STRING" id="200991.AUC31_14870"/>
<evidence type="ECO:0008006" key="3">
    <source>
        <dbReference type="Google" id="ProtNLM"/>
    </source>
</evidence>
<dbReference type="AlphaFoldDB" id="A0A0U2ZK46"/>
<dbReference type="EMBL" id="CP013659">
    <property type="protein sequence ID" value="ALS76401.1"/>
    <property type="molecule type" value="Genomic_DNA"/>
</dbReference>
<dbReference type="OrthoDB" id="2428222at2"/>
<gene>
    <name evidence="1" type="ORF">AUC31_14870</name>
</gene>